<proteinExistence type="predicted"/>
<feature type="compositionally biased region" description="Low complexity" evidence="1">
    <location>
        <begin position="373"/>
        <end position="382"/>
    </location>
</feature>
<dbReference type="EMBL" id="KV441559">
    <property type="protein sequence ID" value="OAG00615.1"/>
    <property type="molecule type" value="Genomic_DNA"/>
</dbReference>
<evidence type="ECO:0000313" key="2">
    <source>
        <dbReference type="EMBL" id="OAG00615.1"/>
    </source>
</evidence>
<dbReference type="InParanoid" id="A0A177BZG7"/>
<feature type="compositionally biased region" description="Polar residues" evidence="1">
    <location>
        <begin position="435"/>
        <end position="446"/>
    </location>
</feature>
<feature type="compositionally biased region" description="Low complexity" evidence="1">
    <location>
        <begin position="389"/>
        <end position="398"/>
    </location>
</feature>
<sequence>MPSCKNPLKRHSIPIAEAPINEERCKDINEFHLPTNPNNVKLQESEPQSLPSAEDNVHAVRFFLYHLLTFKGNKVAKRWPQWVLETVSYWKGDGRALRALDGDLTHLCPMSAGYAQLDNKVALESNPSGDCRTYIGMVLSTKIKKLKDKEYRATEAHEEWKATRRGYLPWNHSLADIPGSASIHSPSHFCRQESIKRTYPCARPSDTMLDLRSMYKIHAAFTPTSSHYVPSMVALEYEMPRARSTFPLHREFSIAVAYNSSTESQRASRDCSAGTYTTDATSLQQSPNSMVNTGKQVLVATPLSNNSLLYPDEDLFDAVSIARPYVAPSHHSSIRSTGSQKPQTNLQESKVENEMNETATLRSTTRSSRERSTSTSSYGSSTYPMSEQPYPRYPSSPSRYRAGVLRTVGTLPPLPFGMNVPHPGISGPRDGRCSGASSYSPANSHTSDARSDLFSKQDPVPRHGSVPPQLCSQSSHTPSLINYMQNARQTPSRLSYMHNIHQTPTPRQYIPTVDIFTGAYRSANTASLDIETLEDGGKFILEGLKKQRHGVSSQSRRRPAYVPPKPADNELVVEPSTRIVNPHTGRPFMTLYERIEDLERMGVARKRS</sequence>
<keyword evidence="3" id="KW-1185">Reference proteome</keyword>
<dbReference type="RefSeq" id="XP_018030980.1">
    <property type="nucleotide sequence ID" value="XM_018183706.1"/>
</dbReference>
<name>A0A177BZG7_9PLEO</name>
<feature type="region of interest" description="Disordered" evidence="1">
    <location>
        <begin position="423"/>
        <end position="474"/>
    </location>
</feature>
<protein>
    <submittedName>
        <fullName evidence="2">Uncharacterized protein</fullName>
    </submittedName>
</protein>
<dbReference type="AlphaFoldDB" id="A0A177BZG7"/>
<evidence type="ECO:0000313" key="3">
    <source>
        <dbReference type="Proteomes" id="UP000077069"/>
    </source>
</evidence>
<organism evidence="2 3">
    <name type="scientific">Paraphaeosphaeria sporulosa</name>
    <dbReference type="NCBI Taxonomy" id="1460663"/>
    <lineage>
        <taxon>Eukaryota</taxon>
        <taxon>Fungi</taxon>
        <taxon>Dikarya</taxon>
        <taxon>Ascomycota</taxon>
        <taxon>Pezizomycotina</taxon>
        <taxon>Dothideomycetes</taxon>
        <taxon>Pleosporomycetidae</taxon>
        <taxon>Pleosporales</taxon>
        <taxon>Massarineae</taxon>
        <taxon>Didymosphaeriaceae</taxon>
        <taxon>Paraphaeosphaeria</taxon>
    </lineage>
</organism>
<feature type="region of interest" description="Disordered" evidence="1">
    <location>
        <begin position="329"/>
        <end position="398"/>
    </location>
</feature>
<feature type="compositionally biased region" description="Polar residues" evidence="1">
    <location>
        <begin position="330"/>
        <end position="348"/>
    </location>
</feature>
<feature type="region of interest" description="Disordered" evidence="1">
    <location>
        <begin position="548"/>
        <end position="568"/>
    </location>
</feature>
<dbReference type="Proteomes" id="UP000077069">
    <property type="component" value="Unassembled WGS sequence"/>
</dbReference>
<dbReference type="OrthoDB" id="3946303at2759"/>
<reference evidence="2 3" key="1">
    <citation type="submission" date="2016-05" db="EMBL/GenBank/DDBJ databases">
        <title>Comparative analysis of secretome profiles of manganese(II)-oxidizing ascomycete fungi.</title>
        <authorList>
            <consortium name="DOE Joint Genome Institute"/>
            <person name="Zeiner C.A."/>
            <person name="Purvine S.O."/>
            <person name="Zink E.M."/>
            <person name="Wu S."/>
            <person name="Pasa-Tolic L."/>
            <person name="Chaput D.L."/>
            <person name="Haridas S."/>
            <person name="Grigoriev I.V."/>
            <person name="Santelli C.M."/>
            <person name="Hansel C.M."/>
        </authorList>
    </citation>
    <scope>NUCLEOTIDE SEQUENCE [LARGE SCALE GENOMIC DNA]</scope>
    <source>
        <strain evidence="2 3">AP3s5-JAC2a</strain>
    </source>
</reference>
<gene>
    <name evidence="2" type="ORF">CC84DRAFT_1230799</name>
</gene>
<dbReference type="GeneID" id="28767192"/>
<accession>A0A177BZG7</accession>
<evidence type="ECO:0000256" key="1">
    <source>
        <dbReference type="SAM" id="MobiDB-lite"/>
    </source>
</evidence>
<feature type="compositionally biased region" description="Basic and acidic residues" evidence="1">
    <location>
        <begin position="447"/>
        <end position="461"/>
    </location>
</feature>